<dbReference type="InterPro" id="IPR005615">
    <property type="entry name" value="Glutathione_synthase"/>
</dbReference>
<dbReference type="Pfam" id="PF03917">
    <property type="entry name" value="GSH_synth_ATP"/>
    <property type="match status" value="2"/>
</dbReference>
<dbReference type="PANTHER" id="PTHR11130:SF0">
    <property type="entry name" value="GLUTATHIONE SYNTHETASE"/>
    <property type="match status" value="1"/>
</dbReference>
<dbReference type="GO" id="GO:0005524">
    <property type="term" value="F:ATP binding"/>
    <property type="evidence" value="ECO:0007669"/>
    <property type="project" value="InterPro"/>
</dbReference>
<accession>A0A183DFH3</accession>
<dbReference type="WBParaSite" id="GPUH_0000747301-mRNA-1">
    <property type="protein sequence ID" value="GPUH_0000747301-mRNA-1"/>
    <property type="gene ID" value="GPUH_0000747301"/>
</dbReference>
<dbReference type="InterPro" id="IPR014049">
    <property type="entry name" value="Glutathione_synthase_N_euk"/>
</dbReference>
<dbReference type="PANTHER" id="PTHR11130">
    <property type="entry name" value="GLUTATHIONE SYNTHETASE"/>
    <property type="match status" value="1"/>
</dbReference>
<dbReference type="OrthoDB" id="2020073at2759"/>
<evidence type="ECO:0000313" key="3">
    <source>
        <dbReference type="WBParaSite" id="GPUH_0000747301-mRNA-1"/>
    </source>
</evidence>
<dbReference type="AlphaFoldDB" id="A0A183DFH3"/>
<dbReference type="EMBL" id="UYRT01019388">
    <property type="protein sequence ID" value="VDK58428.1"/>
    <property type="molecule type" value="Genomic_DNA"/>
</dbReference>
<name>A0A183DFH3_9BILA</name>
<dbReference type="InterPro" id="IPR014042">
    <property type="entry name" value="Glutathione_synthase_a-hlx"/>
</dbReference>
<keyword evidence="2" id="KW-1185">Reference proteome</keyword>
<dbReference type="GO" id="GO:0004363">
    <property type="term" value="F:glutathione synthase activity"/>
    <property type="evidence" value="ECO:0007669"/>
    <property type="project" value="InterPro"/>
</dbReference>
<evidence type="ECO:0000313" key="2">
    <source>
        <dbReference type="Proteomes" id="UP000271098"/>
    </source>
</evidence>
<reference evidence="3" key="1">
    <citation type="submission" date="2016-06" db="UniProtKB">
        <authorList>
            <consortium name="WormBaseParasite"/>
        </authorList>
    </citation>
    <scope>IDENTIFICATION</scope>
</reference>
<dbReference type="Gene3D" id="1.10.1080.10">
    <property type="entry name" value="Glutathione Synthetase, Chain A, domain 3"/>
    <property type="match status" value="1"/>
</dbReference>
<dbReference type="Gene3D" id="3.30.1490.80">
    <property type="match status" value="1"/>
</dbReference>
<dbReference type="SUPFAM" id="SSF56059">
    <property type="entry name" value="Glutathione synthetase ATP-binding domain-like"/>
    <property type="match status" value="1"/>
</dbReference>
<proteinExistence type="predicted"/>
<protein>
    <submittedName>
        <fullName evidence="3">ANF_receptor domain-containing protein</fullName>
    </submittedName>
</protein>
<dbReference type="GO" id="GO:0043295">
    <property type="term" value="F:glutathione binding"/>
    <property type="evidence" value="ECO:0007669"/>
    <property type="project" value="TreeGrafter"/>
</dbReference>
<dbReference type="GO" id="GO:0005829">
    <property type="term" value="C:cytosol"/>
    <property type="evidence" value="ECO:0007669"/>
    <property type="project" value="TreeGrafter"/>
</dbReference>
<evidence type="ECO:0000313" key="1">
    <source>
        <dbReference type="EMBL" id="VDK58428.1"/>
    </source>
</evidence>
<dbReference type="Proteomes" id="UP000271098">
    <property type="component" value="Unassembled WGS sequence"/>
</dbReference>
<organism evidence="3">
    <name type="scientific">Gongylonema pulchrum</name>
    <dbReference type="NCBI Taxonomy" id="637853"/>
    <lineage>
        <taxon>Eukaryota</taxon>
        <taxon>Metazoa</taxon>
        <taxon>Ecdysozoa</taxon>
        <taxon>Nematoda</taxon>
        <taxon>Chromadorea</taxon>
        <taxon>Rhabditida</taxon>
        <taxon>Spirurina</taxon>
        <taxon>Spiruromorpha</taxon>
        <taxon>Spiruroidea</taxon>
        <taxon>Gongylonematidae</taxon>
        <taxon>Gongylonema</taxon>
    </lineage>
</organism>
<reference evidence="1 2" key="2">
    <citation type="submission" date="2018-11" db="EMBL/GenBank/DDBJ databases">
        <authorList>
            <consortium name="Pathogen Informatics"/>
        </authorList>
    </citation>
    <scope>NUCLEOTIDE SEQUENCE [LARGE SCALE GENOMIC DNA]</scope>
</reference>
<gene>
    <name evidence="1" type="ORF">GPUH_LOCUS7464</name>
</gene>
<sequence>MAATPGRSDLCQTAPFTLFPSPFPKKLFREAMDIQQACFYSPISKSFKELVDHGNTITHAVNLLYFRASWDFDFLIEAHADVVRTDDFIRHFVDILKAVRDASTCQKKTLLIQRNDYMCHEDMYGNHFLRQVIKHIMSLQHQEIFELKRRF</sequence>